<accession>A0A819S4C9</accession>
<dbReference type="EMBL" id="CAJOBE010008199">
    <property type="protein sequence ID" value="CAF4055999.1"/>
    <property type="molecule type" value="Genomic_DNA"/>
</dbReference>
<proteinExistence type="predicted"/>
<evidence type="ECO:0000313" key="2">
    <source>
        <dbReference type="Proteomes" id="UP000663874"/>
    </source>
</evidence>
<reference evidence="1" key="1">
    <citation type="submission" date="2021-02" db="EMBL/GenBank/DDBJ databases">
        <authorList>
            <person name="Nowell W R."/>
        </authorList>
    </citation>
    <scope>NUCLEOTIDE SEQUENCE</scope>
</reference>
<sequence>MIDYYWSWDFLAECAANYTMNDFPQRIEIQEIAKQWNIDDFDFYMNFSDWFFCRRMADQEIAQRRDEATIAAA</sequence>
<name>A0A819S4C9_9BILA</name>
<gene>
    <name evidence="1" type="ORF">FNK824_LOCUS28980</name>
</gene>
<comment type="caution">
    <text evidence="1">The sequence shown here is derived from an EMBL/GenBank/DDBJ whole genome shotgun (WGS) entry which is preliminary data.</text>
</comment>
<dbReference type="Proteomes" id="UP000663874">
    <property type="component" value="Unassembled WGS sequence"/>
</dbReference>
<evidence type="ECO:0000313" key="1">
    <source>
        <dbReference type="EMBL" id="CAF4055999.1"/>
    </source>
</evidence>
<organism evidence="1 2">
    <name type="scientific">Rotaria sordida</name>
    <dbReference type="NCBI Taxonomy" id="392033"/>
    <lineage>
        <taxon>Eukaryota</taxon>
        <taxon>Metazoa</taxon>
        <taxon>Spiralia</taxon>
        <taxon>Gnathifera</taxon>
        <taxon>Rotifera</taxon>
        <taxon>Eurotatoria</taxon>
        <taxon>Bdelloidea</taxon>
        <taxon>Philodinida</taxon>
        <taxon>Philodinidae</taxon>
        <taxon>Rotaria</taxon>
    </lineage>
</organism>
<dbReference type="AlphaFoldDB" id="A0A819S4C9"/>
<protein>
    <submittedName>
        <fullName evidence="1">Uncharacterized protein</fullName>
    </submittedName>
</protein>